<dbReference type="Gene3D" id="3.30.530.20">
    <property type="match status" value="1"/>
</dbReference>
<proteinExistence type="predicted"/>
<dbReference type="SUPFAM" id="SSF55961">
    <property type="entry name" value="Bet v1-like"/>
    <property type="match status" value="1"/>
</dbReference>
<organism evidence="1 2">
    <name type="scientific">Kibdelosporangium lantanae</name>
    <dbReference type="NCBI Taxonomy" id="1497396"/>
    <lineage>
        <taxon>Bacteria</taxon>
        <taxon>Bacillati</taxon>
        <taxon>Actinomycetota</taxon>
        <taxon>Actinomycetes</taxon>
        <taxon>Pseudonocardiales</taxon>
        <taxon>Pseudonocardiaceae</taxon>
        <taxon>Kibdelosporangium</taxon>
    </lineage>
</organism>
<accession>A0ABW3MIV7</accession>
<dbReference type="Proteomes" id="UP001597045">
    <property type="component" value="Unassembled WGS sequence"/>
</dbReference>
<dbReference type="EMBL" id="JBHTIS010002550">
    <property type="protein sequence ID" value="MFD1050017.1"/>
    <property type="molecule type" value="Genomic_DNA"/>
</dbReference>
<gene>
    <name evidence="1" type="ORF">ACFQ1S_33055</name>
</gene>
<evidence type="ECO:0000313" key="1">
    <source>
        <dbReference type="EMBL" id="MFD1050017.1"/>
    </source>
</evidence>
<keyword evidence="2" id="KW-1185">Reference proteome</keyword>
<dbReference type="CDD" id="cd07821">
    <property type="entry name" value="PYR_PYL_RCAR_like"/>
    <property type="match status" value="1"/>
</dbReference>
<name>A0ABW3MIV7_9PSEU</name>
<dbReference type="InterPro" id="IPR019587">
    <property type="entry name" value="Polyketide_cyclase/dehydratase"/>
</dbReference>
<reference evidence="2" key="1">
    <citation type="journal article" date="2019" name="Int. J. Syst. Evol. Microbiol.">
        <title>The Global Catalogue of Microorganisms (GCM) 10K type strain sequencing project: providing services to taxonomists for standard genome sequencing and annotation.</title>
        <authorList>
            <consortium name="The Broad Institute Genomics Platform"/>
            <consortium name="The Broad Institute Genome Sequencing Center for Infectious Disease"/>
            <person name="Wu L."/>
            <person name="Ma J."/>
        </authorList>
    </citation>
    <scope>NUCLEOTIDE SEQUENCE [LARGE SCALE GENOMIC DNA]</scope>
    <source>
        <strain evidence="2">JCM 31486</strain>
    </source>
</reference>
<protein>
    <submittedName>
        <fullName evidence="1">SRPBCC family protein</fullName>
    </submittedName>
</protein>
<sequence>MTLQRLEARGHSDADPAAVYALLRDGSTWPTWGTVERFALERPGTPEPESVGAIRNFFTGRYKMRERVAELVPDKRFSYELLEGLPLRDYRAIIDITPADGGTDIHWHTTFTCKIPGMGWIYRRALQKITAGMVDRVREPVQRAVSDPEANLHHSIVTVPVDPSTVIRSPVVIRWVAPGTTVRRQMPVVADREWHGVHLDHVRTAAGAPGDRKAQPHGG</sequence>
<dbReference type="Pfam" id="PF10604">
    <property type="entry name" value="Polyketide_cyc2"/>
    <property type="match status" value="1"/>
</dbReference>
<feature type="non-terminal residue" evidence="1">
    <location>
        <position position="219"/>
    </location>
</feature>
<evidence type="ECO:0000313" key="2">
    <source>
        <dbReference type="Proteomes" id="UP001597045"/>
    </source>
</evidence>
<comment type="caution">
    <text evidence="1">The sequence shown here is derived from an EMBL/GenBank/DDBJ whole genome shotgun (WGS) entry which is preliminary data.</text>
</comment>
<dbReference type="InterPro" id="IPR023393">
    <property type="entry name" value="START-like_dom_sf"/>
</dbReference>